<keyword evidence="3 6" id="KW-0645">Protease</keyword>
<accession>A0ABV9NNC9</accession>
<evidence type="ECO:0000256" key="1">
    <source>
        <dbReference type="ARBA" id="ARBA00010491"/>
    </source>
</evidence>
<dbReference type="Proteomes" id="UP001595892">
    <property type="component" value="Unassembled WGS sequence"/>
</dbReference>
<dbReference type="InterPro" id="IPR019500">
    <property type="entry name" value="Pep_S46"/>
</dbReference>
<evidence type="ECO:0000256" key="5">
    <source>
        <dbReference type="ARBA" id="ARBA00022801"/>
    </source>
</evidence>
<protein>
    <recommendedName>
        <fullName evidence="6">Dipeptidyl-peptidase</fullName>
        <ecNumber evidence="6">3.4.14.-</ecNumber>
    </recommendedName>
</protein>
<evidence type="ECO:0000313" key="7">
    <source>
        <dbReference type="EMBL" id="MFC4729811.1"/>
    </source>
</evidence>
<comment type="similarity">
    <text evidence="1 6">Belongs to the peptidase S46 family.</text>
</comment>
<feature type="signal peptide" evidence="6">
    <location>
        <begin position="1"/>
        <end position="21"/>
    </location>
</feature>
<evidence type="ECO:0000256" key="6">
    <source>
        <dbReference type="RuleBase" id="RU366067"/>
    </source>
</evidence>
<evidence type="ECO:0000256" key="3">
    <source>
        <dbReference type="ARBA" id="ARBA00022670"/>
    </source>
</evidence>
<keyword evidence="5 6" id="KW-0378">Hydrolase</keyword>
<dbReference type="Pfam" id="PF10459">
    <property type="entry name" value="Peptidase_S46"/>
    <property type="match status" value="1"/>
</dbReference>
<dbReference type="EC" id="3.4.14.-" evidence="6"/>
<name>A0ABV9NNC9_9GAMM</name>
<sequence>MRLRALAVSLLAAVAASAAHADEGMWQPHQMAELAGTLAARGLEIDPASLGDLTAHPLNAVIGFGFCTASFVSPQGLVVTNHHCAYGAIQYNSTPERDLIAEGFLARSLEEELPADPSMRVYVTEAIEEVTDQVTGGLAADLSDRARFDAIAANSKALVADCEATAGYRCEVYNFFGGLRFYLIRQMEIRDVRLVHAPPEAIGKFGGDEDNFEWPRHTGDYSFMRAYVGPDGKPAAYSEDNVPYRPRSWLRVAADGPAEGDLVMVAGYPGSTNRHRRASEVADIVDWRLPTLIDYLQEQLAVIARETEGRPDAAIKYAATVASLNNGLKLYSGQRDGFARIDAVADKRADEAALAAWLREAGDRSAQLDALEGLEREIAAARATRERDLWVGAVASGGLVGTASRLYRQARENARPDAEREPGFQARDRARNEAQLRQLERRYDPQVDRALLAMKLRRYAALPAEQRVPELDAWLGLRPGRTGVPDLDARLDALYAGSGLGETENRLRWFEADAAAFETADDAAIRLAVALAPALERIEDAAKARDGRLSVLRPQAMQAALDHSAAQGRPVYPDANNSLRITFGSVQGYSPRDAVAYAPFTTLGGIVEKHTGEDPFDATRAQLDAIAAGAGAGYAAPGLGAVPVNFLSDVDTTGGNSGSPTLNARGELVGLLFDGNYESLASDYVFNPAVTRSIHVDARYMRWVMDTVSGAHNLLDEMGLPHGEAVR</sequence>
<evidence type="ECO:0000256" key="2">
    <source>
        <dbReference type="ARBA" id="ARBA00022438"/>
    </source>
</evidence>
<keyword evidence="6" id="KW-0720">Serine protease</keyword>
<dbReference type="EMBL" id="JBHSGG010000051">
    <property type="protein sequence ID" value="MFC4729811.1"/>
    <property type="molecule type" value="Genomic_DNA"/>
</dbReference>
<dbReference type="PANTHER" id="PTHR38469">
    <property type="entry name" value="PERIPLASMIC PEPTIDASE SUBFAMILY S1B"/>
    <property type="match status" value="1"/>
</dbReference>
<gene>
    <name evidence="7" type="ORF">ACFO3Q_16705</name>
</gene>
<keyword evidence="8" id="KW-1185">Reference proteome</keyword>
<dbReference type="SUPFAM" id="SSF50494">
    <property type="entry name" value="Trypsin-like serine proteases"/>
    <property type="match status" value="1"/>
</dbReference>
<organism evidence="7 8">
    <name type="scientific">Coralloluteibacterium thermophilum</name>
    <dbReference type="NCBI Taxonomy" id="2707049"/>
    <lineage>
        <taxon>Bacteria</taxon>
        <taxon>Pseudomonadati</taxon>
        <taxon>Pseudomonadota</taxon>
        <taxon>Gammaproteobacteria</taxon>
        <taxon>Lysobacterales</taxon>
        <taxon>Lysobacteraceae</taxon>
        <taxon>Coralloluteibacterium</taxon>
    </lineage>
</organism>
<feature type="chain" id="PRO_5045012141" description="Dipeptidyl-peptidase" evidence="6">
    <location>
        <begin position="22"/>
        <end position="727"/>
    </location>
</feature>
<comment type="function">
    <text evidence="6">Catalyzes the removal of dipeptides from the N-terminus of oligopeptides.</text>
</comment>
<dbReference type="InterPro" id="IPR009003">
    <property type="entry name" value="Peptidase_S1_PA"/>
</dbReference>
<reference evidence="8" key="1">
    <citation type="journal article" date="2019" name="Int. J. Syst. Evol. Microbiol.">
        <title>The Global Catalogue of Microorganisms (GCM) 10K type strain sequencing project: providing services to taxonomists for standard genome sequencing and annotation.</title>
        <authorList>
            <consortium name="The Broad Institute Genomics Platform"/>
            <consortium name="The Broad Institute Genome Sequencing Center for Infectious Disease"/>
            <person name="Wu L."/>
            <person name="Ma J."/>
        </authorList>
    </citation>
    <scope>NUCLEOTIDE SEQUENCE [LARGE SCALE GENOMIC DNA]</scope>
    <source>
        <strain evidence="8">CGMCC 1.13574</strain>
    </source>
</reference>
<dbReference type="InterPro" id="IPR043504">
    <property type="entry name" value="Peptidase_S1_PA_chymotrypsin"/>
</dbReference>
<keyword evidence="4 6" id="KW-0732">Signal</keyword>
<evidence type="ECO:0000256" key="4">
    <source>
        <dbReference type="ARBA" id="ARBA00022729"/>
    </source>
</evidence>
<dbReference type="RefSeq" id="WP_377006027.1">
    <property type="nucleotide sequence ID" value="NZ_JBHSGG010000051.1"/>
</dbReference>
<proteinExistence type="inferred from homology"/>
<evidence type="ECO:0000313" key="8">
    <source>
        <dbReference type="Proteomes" id="UP001595892"/>
    </source>
</evidence>
<dbReference type="PANTHER" id="PTHR38469:SF1">
    <property type="entry name" value="PERIPLASMIC PEPTIDASE SUBFAMILY S1B"/>
    <property type="match status" value="1"/>
</dbReference>
<keyword evidence="2 6" id="KW-0031">Aminopeptidase</keyword>
<comment type="caution">
    <text evidence="7">The sequence shown here is derived from an EMBL/GenBank/DDBJ whole genome shotgun (WGS) entry which is preliminary data.</text>
</comment>
<dbReference type="Gene3D" id="2.40.10.10">
    <property type="entry name" value="Trypsin-like serine proteases"/>
    <property type="match status" value="1"/>
</dbReference>